<comment type="caution">
    <text evidence="11">The sequence shown here is derived from an EMBL/GenBank/DDBJ whole genome shotgun (WGS) entry which is preliminary data.</text>
</comment>
<dbReference type="PROSITE" id="PS50885">
    <property type="entry name" value="HAMP"/>
    <property type="match status" value="1"/>
</dbReference>
<dbReference type="Gene3D" id="6.10.340.10">
    <property type="match status" value="1"/>
</dbReference>
<feature type="coiled-coil region" evidence="6">
    <location>
        <begin position="172"/>
        <end position="199"/>
    </location>
</feature>
<proteinExistence type="inferred from homology"/>
<name>A0A845QF33_9HYPH</name>
<keyword evidence="6" id="KW-0175">Coiled coil</keyword>
<dbReference type="SUPFAM" id="SSF58104">
    <property type="entry name" value="Methyl-accepting chemotaxis protein (MCP) signaling domain"/>
    <property type="match status" value="1"/>
</dbReference>
<keyword evidence="2" id="KW-1003">Cell membrane</keyword>
<dbReference type="PROSITE" id="PS50111">
    <property type="entry name" value="CHEMOTAXIS_TRANSDUC_2"/>
    <property type="match status" value="1"/>
</dbReference>
<feature type="domain" description="Methyl-accepting transducer" evidence="8">
    <location>
        <begin position="330"/>
        <end position="552"/>
    </location>
</feature>
<comment type="subcellular location">
    <subcellularLocation>
        <location evidence="1">Cell inner membrane</location>
        <topology evidence="1">Multi-pass membrane protein</topology>
    </subcellularLocation>
</comment>
<evidence type="ECO:0000256" key="5">
    <source>
        <dbReference type="PROSITE-ProRule" id="PRU00284"/>
    </source>
</evidence>
<dbReference type="InterPro" id="IPR003660">
    <property type="entry name" value="HAMP_dom"/>
</dbReference>
<evidence type="ECO:0000256" key="4">
    <source>
        <dbReference type="ARBA" id="ARBA00029447"/>
    </source>
</evidence>
<comment type="similarity">
    <text evidence="4">Belongs to the methyl-accepting chemotaxis (MCP) protein family.</text>
</comment>
<dbReference type="Pfam" id="PF00672">
    <property type="entry name" value="HAMP"/>
    <property type="match status" value="1"/>
</dbReference>
<evidence type="ECO:0000259" key="8">
    <source>
        <dbReference type="PROSITE" id="PS50111"/>
    </source>
</evidence>
<dbReference type="RefSeq" id="WP_160588667.1">
    <property type="nucleotide sequence ID" value="NZ_BMHN01000001.1"/>
</dbReference>
<dbReference type="Proteomes" id="UP000470384">
    <property type="component" value="Unassembled WGS sequence"/>
</dbReference>
<dbReference type="EMBL" id="WXYQ01000010">
    <property type="protein sequence ID" value="NBG96611.1"/>
    <property type="molecule type" value="Genomic_DNA"/>
</dbReference>
<dbReference type="OrthoDB" id="3289104at2"/>
<dbReference type="InterPro" id="IPR000727">
    <property type="entry name" value="T_SNARE_dom"/>
</dbReference>
<evidence type="ECO:0000256" key="3">
    <source>
        <dbReference type="ARBA" id="ARBA00023224"/>
    </source>
</evidence>
<dbReference type="SMART" id="SM00304">
    <property type="entry name" value="HAMP"/>
    <property type="match status" value="2"/>
</dbReference>
<dbReference type="PROSITE" id="PS50192">
    <property type="entry name" value="T_SNARE"/>
    <property type="match status" value="1"/>
</dbReference>
<feature type="domain" description="HAMP" evidence="10">
    <location>
        <begin position="235"/>
        <end position="287"/>
    </location>
</feature>
<dbReference type="AlphaFoldDB" id="A0A845QF33"/>
<organism evidence="11 12">
    <name type="scientific">Pyruvatibacter mobilis</name>
    <dbReference type="NCBI Taxonomy" id="1712261"/>
    <lineage>
        <taxon>Bacteria</taxon>
        <taxon>Pseudomonadati</taxon>
        <taxon>Pseudomonadota</taxon>
        <taxon>Alphaproteobacteria</taxon>
        <taxon>Hyphomicrobiales</taxon>
        <taxon>Parvibaculaceae</taxon>
        <taxon>Pyruvatibacter</taxon>
    </lineage>
</organism>
<keyword evidence="12" id="KW-1185">Reference proteome</keyword>
<keyword evidence="7" id="KW-0472">Membrane</keyword>
<evidence type="ECO:0000256" key="7">
    <source>
        <dbReference type="SAM" id="Phobius"/>
    </source>
</evidence>
<dbReference type="PANTHER" id="PTHR32089">
    <property type="entry name" value="METHYL-ACCEPTING CHEMOTAXIS PROTEIN MCPB"/>
    <property type="match status" value="1"/>
</dbReference>
<accession>A0A845QF33</accession>
<keyword evidence="3 5" id="KW-0807">Transducer</keyword>
<dbReference type="InterPro" id="IPR004089">
    <property type="entry name" value="MCPsignal_dom"/>
</dbReference>
<dbReference type="GeneID" id="300654024"/>
<feature type="domain" description="T-SNARE coiled-coil homology" evidence="9">
    <location>
        <begin position="482"/>
        <end position="544"/>
    </location>
</feature>
<evidence type="ECO:0000313" key="12">
    <source>
        <dbReference type="Proteomes" id="UP000470384"/>
    </source>
</evidence>
<gene>
    <name evidence="11" type="ORF">GTQ45_12790</name>
</gene>
<dbReference type="GO" id="GO:0007165">
    <property type="term" value="P:signal transduction"/>
    <property type="evidence" value="ECO:0007669"/>
    <property type="project" value="UniProtKB-KW"/>
</dbReference>
<keyword evidence="7" id="KW-1133">Transmembrane helix</keyword>
<protein>
    <submittedName>
        <fullName evidence="11">HAMP domain-containing protein</fullName>
    </submittedName>
</protein>
<reference evidence="11 12" key="1">
    <citation type="journal article" date="2016" name="Int. J. Syst. Evol. Microbiol.">
        <title>Pyruvatibacter mobilis gen. nov., sp. nov., a marine bacterium from the culture broth of Picochlorum sp. 122.</title>
        <authorList>
            <person name="Wang G."/>
            <person name="Tang M."/>
            <person name="Wu H."/>
            <person name="Dai S."/>
            <person name="Li T."/>
            <person name="Chen C."/>
            <person name="He H."/>
            <person name="Fan J."/>
            <person name="Xiang W."/>
            <person name="Li X."/>
        </authorList>
    </citation>
    <scope>NUCLEOTIDE SEQUENCE [LARGE SCALE GENOMIC DNA]</scope>
    <source>
        <strain evidence="11 12">GYP-11</strain>
    </source>
</reference>
<evidence type="ECO:0000256" key="2">
    <source>
        <dbReference type="ARBA" id="ARBA00022519"/>
    </source>
</evidence>
<evidence type="ECO:0000256" key="1">
    <source>
        <dbReference type="ARBA" id="ARBA00004429"/>
    </source>
</evidence>
<dbReference type="GO" id="GO:0005886">
    <property type="term" value="C:plasma membrane"/>
    <property type="evidence" value="ECO:0007669"/>
    <property type="project" value="UniProtKB-SubCell"/>
</dbReference>
<evidence type="ECO:0000259" key="9">
    <source>
        <dbReference type="PROSITE" id="PS50192"/>
    </source>
</evidence>
<keyword evidence="2" id="KW-0997">Cell inner membrane</keyword>
<dbReference type="Pfam" id="PF00015">
    <property type="entry name" value="MCPsignal"/>
    <property type="match status" value="1"/>
</dbReference>
<dbReference type="CDD" id="cd06225">
    <property type="entry name" value="HAMP"/>
    <property type="match status" value="1"/>
</dbReference>
<sequence length="594" mass="63151">MITFFRNMSLLMKMSAFTALGGIVLGGIVLFANLQIRTIGVEIAAITQQDIPLTNMVTKVTVHQLEQAVAVEQALAAGYAADTGHADAKALTKAITHFEEISPKINKEIIEAEKIANAAADTAHSAEAKAEFAKVYKSLKQIEAEHKSFEKHARELFTALKAGALYEADDLAKVIHAEEEKLEHEVEALINELNGFTQASANLALAHEKQAERIIMVAGVAGVLAMMAVGFVITRLTAGPLGDMLKKVETMASGDTNVEFDASTRDEVGVLAKAMEEFRLQMIEREKLAERQKQMEREMQMEEKTREAVLSMTETIRSSLSEAVNGLRRNAETMTVAVDGMDQISSTVMDENATVAAAAEEATVNVQSVSSATEEMVAAIREVAEQSAQSSNVADQAKALTDDAQQQISGLYEAAQEIGQVVAMITDIADQTNLLALNATIEAARAGEAGKGFAVVASEVKSLASQTAKATDQIGGQVGSIQNATGSVVEMIENIARTIGEVSQAAGAIASAVEEQGATTQEISRNIHEAATGTQSVTESIHKVSDSINESRARANDVRVEKDAVSSAIGSLETQLGSTLDSIREQFSQKAAAA</sequence>
<evidence type="ECO:0000256" key="6">
    <source>
        <dbReference type="SAM" id="Coils"/>
    </source>
</evidence>
<evidence type="ECO:0000313" key="11">
    <source>
        <dbReference type="EMBL" id="NBG96611.1"/>
    </source>
</evidence>
<keyword evidence="7" id="KW-0812">Transmembrane</keyword>
<evidence type="ECO:0000259" key="10">
    <source>
        <dbReference type="PROSITE" id="PS50885"/>
    </source>
</evidence>
<dbReference type="SMART" id="SM00283">
    <property type="entry name" value="MA"/>
    <property type="match status" value="1"/>
</dbReference>
<feature type="transmembrane region" description="Helical" evidence="7">
    <location>
        <begin position="214"/>
        <end position="238"/>
    </location>
</feature>
<dbReference type="Gene3D" id="1.10.287.950">
    <property type="entry name" value="Methyl-accepting chemotaxis protein"/>
    <property type="match status" value="1"/>
</dbReference>
<dbReference type="PANTHER" id="PTHR32089:SF112">
    <property type="entry name" value="LYSOZYME-LIKE PROTEIN-RELATED"/>
    <property type="match status" value="1"/>
</dbReference>